<name>A0A916YJM6_9BACL</name>
<evidence type="ECO:0000313" key="1">
    <source>
        <dbReference type="EMBL" id="GGD47804.1"/>
    </source>
</evidence>
<evidence type="ECO:0000313" key="2">
    <source>
        <dbReference type="Proteomes" id="UP000612456"/>
    </source>
</evidence>
<protein>
    <submittedName>
        <fullName evidence="1">Uncharacterized protein</fullName>
    </submittedName>
</protein>
<dbReference type="Proteomes" id="UP000612456">
    <property type="component" value="Unassembled WGS sequence"/>
</dbReference>
<organism evidence="1 2">
    <name type="scientific">Paenibacillus nasutitermitis</name>
    <dbReference type="NCBI Taxonomy" id="1652958"/>
    <lineage>
        <taxon>Bacteria</taxon>
        <taxon>Bacillati</taxon>
        <taxon>Bacillota</taxon>
        <taxon>Bacilli</taxon>
        <taxon>Bacillales</taxon>
        <taxon>Paenibacillaceae</taxon>
        <taxon>Paenibacillus</taxon>
    </lineage>
</organism>
<dbReference type="AlphaFoldDB" id="A0A916YJM6"/>
<sequence length="49" mass="5356">MDEVLTIAPPPEAIIYGAAYLQRRNPLVNVPRSEASHSFKDVSAMDVEG</sequence>
<accession>A0A916YJM6</accession>
<gene>
    <name evidence="1" type="ORF">GCM10010911_01670</name>
</gene>
<dbReference type="EMBL" id="BMHP01000001">
    <property type="protein sequence ID" value="GGD47804.1"/>
    <property type="molecule type" value="Genomic_DNA"/>
</dbReference>
<reference evidence="1" key="2">
    <citation type="submission" date="2020-09" db="EMBL/GenBank/DDBJ databases">
        <authorList>
            <person name="Sun Q."/>
            <person name="Zhou Y."/>
        </authorList>
    </citation>
    <scope>NUCLEOTIDE SEQUENCE</scope>
    <source>
        <strain evidence="1">CGMCC 1.15178</strain>
    </source>
</reference>
<keyword evidence="2" id="KW-1185">Reference proteome</keyword>
<comment type="caution">
    <text evidence="1">The sequence shown here is derived from an EMBL/GenBank/DDBJ whole genome shotgun (WGS) entry which is preliminary data.</text>
</comment>
<reference evidence="1" key="1">
    <citation type="journal article" date="2014" name="Int. J. Syst. Evol. Microbiol.">
        <title>Complete genome sequence of Corynebacterium casei LMG S-19264T (=DSM 44701T), isolated from a smear-ripened cheese.</title>
        <authorList>
            <consortium name="US DOE Joint Genome Institute (JGI-PGF)"/>
            <person name="Walter F."/>
            <person name="Albersmeier A."/>
            <person name="Kalinowski J."/>
            <person name="Ruckert C."/>
        </authorList>
    </citation>
    <scope>NUCLEOTIDE SEQUENCE</scope>
    <source>
        <strain evidence="1">CGMCC 1.15178</strain>
    </source>
</reference>
<proteinExistence type="predicted"/>